<accession>R9TM57</accession>
<dbReference type="OrthoDB" id="24855at10239"/>
<dbReference type="EMBL" id="HQ317383">
    <property type="protein sequence ID" value="AGN33671.1"/>
    <property type="molecule type" value="Genomic_DNA"/>
</dbReference>
<dbReference type="KEGG" id="vg:16045438"/>
<dbReference type="Proteomes" id="UP000204294">
    <property type="component" value="Segment"/>
</dbReference>
<protein>
    <submittedName>
        <fullName evidence="1">Uncharacterized protein</fullName>
    </submittedName>
</protein>
<evidence type="ECO:0000313" key="1">
    <source>
        <dbReference type="EMBL" id="AGN33671.1"/>
    </source>
</evidence>
<proteinExistence type="predicted"/>
<organism evidence="1 2">
    <name type="scientific">Synechococcus phage S-IOM18</name>
    <dbReference type="NCBI Taxonomy" id="754039"/>
    <lineage>
        <taxon>Viruses</taxon>
        <taxon>Duplodnaviria</taxon>
        <taxon>Heunggongvirae</taxon>
        <taxon>Uroviricota</taxon>
        <taxon>Caudoviricetes</taxon>
        <taxon>Pantevenvirales</taxon>
        <taxon>Kyanoviridae</taxon>
        <taxon>Tefnutvirus</taxon>
        <taxon>Tefnutvirus siom18</taxon>
    </lineage>
</organism>
<dbReference type="GeneID" id="16045438"/>
<keyword evidence="2" id="KW-1185">Reference proteome</keyword>
<gene>
    <name evidence="1" type="ORF">SWYG_00162</name>
</gene>
<evidence type="ECO:0000313" key="2">
    <source>
        <dbReference type="Proteomes" id="UP000204294"/>
    </source>
</evidence>
<dbReference type="RefSeq" id="YP_008126485.1">
    <property type="nucleotide sequence ID" value="NC_021536.1"/>
</dbReference>
<name>R9TM57_9CAUD</name>
<sequence>MSEQTPSQDLPSDWAEKAYLEAAEQQWDALLDMADQPGNPLAESMWEMEKRKALRDNKTVSE</sequence>
<reference evidence="1 2" key="1">
    <citation type="submission" date="2010-09" db="EMBL/GenBank/DDBJ databases">
        <title>The Genome Sequence of Synechococcus phage S-IOM18.</title>
        <authorList>
            <consortium name="The Broad Institute Genome Sequencing Platform"/>
            <person name="Henn M.R."/>
            <person name="Clokie M."/>
            <person name="Levin J."/>
            <person name="Malboeuf C."/>
            <person name="Casali M."/>
            <person name="Russ C."/>
            <person name="Lennon N."/>
            <person name="Chapman S.B."/>
            <person name="Erlich R."/>
            <person name="Young S.K."/>
            <person name="Yandava C."/>
            <person name="Zeng Q."/>
            <person name="Fitzgerald M.F."/>
            <person name="Alvarado L."/>
            <person name="Anderson S."/>
            <person name="Berlin A."/>
            <person name="Chen Z."/>
            <person name="Freedman E."/>
            <person name="Gellesch M."/>
            <person name="Goldberg J."/>
            <person name="Green L."/>
            <person name="Griggs A."/>
            <person name="Gujja S."/>
            <person name="Heilman E.R."/>
            <person name="Heiman D."/>
            <person name="Hollinger A."/>
            <person name="Howarth C."/>
            <person name="Larson L."/>
            <person name="Mehta T."/>
            <person name="Neiman D."/>
            <person name="Pearson M."/>
            <person name="Roberts A."/>
            <person name="Ryan E."/>
            <person name="Saif S."/>
            <person name="Shea T."/>
            <person name="Shenoy N."/>
            <person name="Sisk P."/>
            <person name="Stolte C."/>
            <person name="Sykes S."/>
            <person name="White J."/>
            <person name="Haas B."/>
            <person name="Nusbaum C."/>
            <person name="Birren B."/>
        </authorList>
    </citation>
    <scope>NUCLEOTIDE SEQUENCE [LARGE SCALE GENOMIC DNA]</scope>
    <source>
        <strain evidence="1 2">S-IOM18</strain>
    </source>
</reference>